<organism evidence="1 2">
    <name type="scientific">Hymenobacter negativus</name>
    <dbReference type="NCBI Taxonomy" id="2795026"/>
    <lineage>
        <taxon>Bacteria</taxon>
        <taxon>Pseudomonadati</taxon>
        <taxon>Bacteroidota</taxon>
        <taxon>Cytophagia</taxon>
        <taxon>Cytophagales</taxon>
        <taxon>Hymenobacteraceae</taxon>
        <taxon>Hymenobacter</taxon>
    </lineage>
</organism>
<proteinExistence type="predicted"/>
<dbReference type="RefSeq" id="WP_198075015.1">
    <property type="nucleotide sequence ID" value="NZ_JAEDAE010000002.1"/>
</dbReference>
<comment type="caution">
    <text evidence="1">The sequence shown here is derived from an EMBL/GenBank/DDBJ whole genome shotgun (WGS) entry which is preliminary data.</text>
</comment>
<gene>
    <name evidence="1" type="ORF">I7X13_07635</name>
</gene>
<evidence type="ECO:0000313" key="1">
    <source>
        <dbReference type="EMBL" id="MBH8557913.1"/>
    </source>
</evidence>
<protein>
    <submittedName>
        <fullName evidence="1">Uncharacterized protein</fullName>
    </submittedName>
</protein>
<name>A0ABS0Q6B8_9BACT</name>
<dbReference type="EMBL" id="JAEDAE010000002">
    <property type="protein sequence ID" value="MBH8557913.1"/>
    <property type="molecule type" value="Genomic_DNA"/>
</dbReference>
<sequence>MATPLLFTPELMSAVKRTEHQHYKNYFQYLIQEPGLEPVRQQLEEDLQAYPSERISKTLGEIKSQDKKQSISAIAEVQAFRRLKKAFTTVEIEKPLEIVGGKTPDFWVDDALAFEVFAVFDEAPSQQHEIISAINQIISDVKVVIRIDFSPDEEVDDEGKPIKQKNINFKPTEIKKAFIELFQKHPTPTFNEPFFLRFRDGLIISGYFWPLPSNYGGPTVFSVIESYSSNDESKDYIKSIRKRLQSKLSKYKSLTEEGIPLVVILYNKNHWIQSQDITEVLYGTPTSFYDGEKIIEGPTKDGIIRINQNRALSAVLIKQDDVNTPFKLIENPHARAPLSEELKAKIITAFEIV</sequence>
<evidence type="ECO:0000313" key="2">
    <source>
        <dbReference type="Proteomes" id="UP000625631"/>
    </source>
</evidence>
<accession>A0ABS0Q6B8</accession>
<keyword evidence="2" id="KW-1185">Reference proteome</keyword>
<reference evidence="1 2" key="1">
    <citation type="submission" date="2020-12" db="EMBL/GenBank/DDBJ databases">
        <title>Hymenobacter sp.</title>
        <authorList>
            <person name="Kim M.K."/>
        </authorList>
    </citation>
    <scope>NUCLEOTIDE SEQUENCE [LARGE SCALE GENOMIC DNA]</scope>
    <source>
        <strain evidence="1 2">BT442</strain>
    </source>
</reference>
<dbReference type="Proteomes" id="UP000625631">
    <property type="component" value="Unassembled WGS sequence"/>
</dbReference>